<keyword evidence="1" id="KW-0238">DNA-binding</keyword>
<reference evidence="2" key="1">
    <citation type="journal article" date="2022" name="Int. J. Syst. Evol. Microbiol.">
        <title>Pseudomonas aegrilactucae sp. nov. and Pseudomonas morbosilactucae sp. nov., pathogens causing bacterial rot of lettuce in Japan.</title>
        <authorList>
            <person name="Sawada H."/>
            <person name="Fujikawa T."/>
            <person name="Satou M."/>
        </authorList>
    </citation>
    <scope>NUCLEOTIDE SEQUENCE</scope>
    <source>
        <strain evidence="2">0166_1</strain>
    </source>
</reference>
<protein>
    <submittedName>
        <fullName evidence="2">HTH-type transcriptional regulator</fullName>
    </submittedName>
</protein>
<dbReference type="Proteomes" id="UP001162834">
    <property type="component" value="Chromosome"/>
</dbReference>
<accession>A0A9E7BZ65</accession>
<dbReference type="GO" id="GO:0003700">
    <property type="term" value="F:DNA-binding transcription factor activity"/>
    <property type="evidence" value="ECO:0007669"/>
    <property type="project" value="TreeGrafter"/>
</dbReference>
<dbReference type="PANTHER" id="PTHR33221">
    <property type="entry name" value="WINGED HELIX-TURN-HELIX TRANSCRIPTIONAL REGULATOR, RRF2 FAMILY"/>
    <property type="match status" value="1"/>
</dbReference>
<gene>
    <name evidence="2" type="ORF">DSM104329_00555</name>
</gene>
<evidence type="ECO:0000256" key="1">
    <source>
        <dbReference type="ARBA" id="ARBA00023125"/>
    </source>
</evidence>
<organism evidence="2 3">
    <name type="scientific">Capillimicrobium parvum</name>
    <dbReference type="NCBI Taxonomy" id="2884022"/>
    <lineage>
        <taxon>Bacteria</taxon>
        <taxon>Bacillati</taxon>
        <taxon>Actinomycetota</taxon>
        <taxon>Thermoleophilia</taxon>
        <taxon>Solirubrobacterales</taxon>
        <taxon>Capillimicrobiaceae</taxon>
        <taxon>Capillimicrobium</taxon>
    </lineage>
</organism>
<keyword evidence="3" id="KW-1185">Reference proteome</keyword>
<dbReference type="InterPro" id="IPR036388">
    <property type="entry name" value="WH-like_DNA-bd_sf"/>
</dbReference>
<proteinExistence type="predicted"/>
<dbReference type="KEGG" id="sbae:DSM104329_00555"/>
<dbReference type="EMBL" id="CP087164">
    <property type="protein sequence ID" value="UGS34182.1"/>
    <property type="molecule type" value="Genomic_DNA"/>
</dbReference>
<evidence type="ECO:0000313" key="3">
    <source>
        <dbReference type="Proteomes" id="UP001162834"/>
    </source>
</evidence>
<dbReference type="Gene3D" id="1.10.10.10">
    <property type="entry name" value="Winged helix-like DNA-binding domain superfamily/Winged helix DNA-binding domain"/>
    <property type="match status" value="1"/>
</dbReference>
<sequence>MRITAKADYAVRAAAELAAAAGSERPVKGETIATNQAIPQKFLENILSDMRQAGLVKSQRGVDGGYRLAKAPEAISVADVIRAVEGPLASVRGEAPEDVAYGGAAVPLQDVWIAVRASLRSVVENVTLADLADNTVSAEVTRLAGDPDARLRR</sequence>
<dbReference type="PROSITE" id="PS51197">
    <property type="entry name" value="HTH_RRF2_2"/>
    <property type="match status" value="1"/>
</dbReference>
<dbReference type="RefSeq" id="WP_259313871.1">
    <property type="nucleotide sequence ID" value="NZ_CP087164.1"/>
</dbReference>
<dbReference type="SUPFAM" id="SSF46785">
    <property type="entry name" value="Winged helix' DNA-binding domain"/>
    <property type="match status" value="1"/>
</dbReference>
<dbReference type="GO" id="GO:0005829">
    <property type="term" value="C:cytosol"/>
    <property type="evidence" value="ECO:0007669"/>
    <property type="project" value="TreeGrafter"/>
</dbReference>
<dbReference type="PANTHER" id="PTHR33221:SF5">
    <property type="entry name" value="HTH-TYPE TRANSCRIPTIONAL REGULATOR ISCR"/>
    <property type="match status" value="1"/>
</dbReference>
<dbReference type="InterPro" id="IPR000944">
    <property type="entry name" value="Tscrpt_reg_Rrf2"/>
</dbReference>
<evidence type="ECO:0000313" key="2">
    <source>
        <dbReference type="EMBL" id="UGS34182.1"/>
    </source>
</evidence>
<dbReference type="Pfam" id="PF02082">
    <property type="entry name" value="Rrf2"/>
    <property type="match status" value="1"/>
</dbReference>
<dbReference type="InterPro" id="IPR036390">
    <property type="entry name" value="WH_DNA-bd_sf"/>
</dbReference>
<dbReference type="AlphaFoldDB" id="A0A9E7BZ65"/>
<name>A0A9E7BZ65_9ACTN</name>
<dbReference type="NCBIfam" id="TIGR00738">
    <property type="entry name" value="rrf2_super"/>
    <property type="match status" value="1"/>
</dbReference>
<dbReference type="GO" id="GO:0003677">
    <property type="term" value="F:DNA binding"/>
    <property type="evidence" value="ECO:0007669"/>
    <property type="project" value="UniProtKB-KW"/>
</dbReference>